<dbReference type="Proteomes" id="UP000266745">
    <property type="component" value="Chromosome"/>
</dbReference>
<reference evidence="2 3" key="1">
    <citation type="journal article" date="2016" name="Sci. Rep.">
        <title>A novel ammonia-oxidizing archaeon from wastewater treatment plant: Its enrichment, physiological and genomic characteristics.</title>
        <authorList>
            <person name="Li Y."/>
            <person name="Ding K."/>
            <person name="Wen X."/>
            <person name="Zhang B."/>
            <person name="Shen B."/>
            <person name="Yang Y."/>
        </authorList>
    </citation>
    <scope>NUCLEOTIDE SEQUENCE [LARGE SCALE GENOMIC DNA]</scope>
    <source>
        <strain evidence="2 3">SAT1</strain>
    </source>
</reference>
<keyword evidence="3" id="KW-1185">Reference proteome</keyword>
<dbReference type="AlphaFoldDB" id="A0A3G1AZP1"/>
<keyword evidence="1" id="KW-0812">Transmembrane</keyword>
<proteinExistence type="predicted"/>
<dbReference type="EMBL" id="CP011097">
    <property type="protein sequence ID" value="AJZ75073.1"/>
    <property type="molecule type" value="Genomic_DNA"/>
</dbReference>
<evidence type="ECO:0000313" key="2">
    <source>
        <dbReference type="EMBL" id="AJZ75073.1"/>
    </source>
</evidence>
<protein>
    <submittedName>
        <fullName evidence="2">Uncharacterized protein</fullName>
    </submittedName>
</protein>
<sequence>MEQKNPHNHRTVGYSMILVSASLVVIALLYLAIGDDVLYSDRVSKEKQFEYKQFLEDMKLKQADEAIQGKNLSVDLAEEMQVSNP</sequence>
<keyword evidence="1" id="KW-1133">Transmembrane helix</keyword>
<dbReference type="RefSeq" id="WP_048187423.1">
    <property type="nucleotide sequence ID" value="NZ_CP011097.1"/>
</dbReference>
<organism evidence="2 3">
    <name type="scientific">Candidatus Nitrosotenuis cloacae</name>
    <dbReference type="NCBI Taxonomy" id="1603555"/>
    <lineage>
        <taxon>Archaea</taxon>
        <taxon>Nitrososphaerota</taxon>
        <taxon>Candidatus Nitrosotenuis</taxon>
    </lineage>
</organism>
<evidence type="ECO:0000256" key="1">
    <source>
        <dbReference type="SAM" id="Phobius"/>
    </source>
</evidence>
<gene>
    <name evidence="2" type="ORF">SU86_000185</name>
</gene>
<dbReference type="KEGG" id="tah:SU86_000185"/>
<name>A0A3G1AZP1_9ARCH</name>
<feature type="transmembrane region" description="Helical" evidence="1">
    <location>
        <begin position="12"/>
        <end position="33"/>
    </location>
</feature>
<dbReference type="GeneID" id="24874793"/>
<evidence type="ECO:0000313" key="3">
    <source>
        <dbReference type="Proteomes" id="UP000266745"/>
    </source>
</evidence>
<keyword evidence="1" id="KW-0472">Membrane</keyword>
<accession>A0A3G1AZP1</accession>
<dbReference type="OrthoDB" id="11617at2157"/>